<name>A0A402BFZ9_9CHLR</name>
<organism evidence="1 3">
    <name type="scientific">Dictyobacter alpinus</name>
    <dbReference type="NCBI Taxonomy" id="2014873"/>
    <lineage>
        <taxon>Bacteria</taxon>
        <taxon>Bacillati</taxon>
        <taxon>Chloroflexota</taxon>
        <taxon>Ktedonobacteria</taxon>
        <taxon>Ktedonobacterales</taxon>
        <taxon>Dictyobacteraceae</taxon>
        <taxon>Dictyobacter</taxon>
    </lineage>
</organism>
<evidence type="ECO:0000313" key="2">
    <source>
        <dbReference type="EMBL" id="GCE30345.1"/>
    </source>
</evidence>
<reference evidence="3" key="1">
    <citation type="submission" date="2018-12" db="EMBL/GenBank/DDBJ databases">
        <title>Tengunoibacter tsumagoiensis gen. nov., sp. nov., Dictyobacter kobayashii sp. nov., D. alpinus sp. nov., and D. joshuensis sp. nov. and description of Dictyobacteraceae fam. nov. within the order Ktedonobacterales isolated from Tengu-no-mugimeshi.</title>
        <authorList>
            <person name="Wang C.M."/>
            <person name="Zheng Y."/>
            <person name="Sakai Y."/>
            <person name="Toyoda A."/>
            <person name="Minakuchi Y."/>
            <person name="Abe K."/>
            <person name="Yokota A."/>
            <person name="Yabe S."/>
        </authorList>
    </citation>
    <scope>NUCLEOTIDE SEQUENCE [LARGE SCALE GENOMIC DNA]</scope>
    <source>
        <strain evidence="3">Uno16</strain>
    </source>
</reference>
<dbReference type="AlphaFoldDB" id="A0A402BFZ9"/>
<protein>
    <recommendedName>
        <fullName evidence="4">GAF domain-containing protein</fullName>
    </recommendedName>
</protein>
<reference evidence="1" key="2">
    <citation type="journal article" date="2019" name="Int. J. Syst. Evol. Microbiol.">
        <title>Tengunoibacter tsumagoiensis gen. nov., sp. nov., Dictyobacter kobayashii sp. nov., Dictyobacter alpinus sp. nov., and description of Dictyobacteraceae fam. nov. within the order Ktedonobacterales isolated from Tengu-no-mugimeshi, a soil-like granular mass of micro-organisms, and emended descriptions of the genera Ktedonobacter and Dictyobacter.</title>
        <authorList>
            <person name="Wang C."/>
            <person name="Zheng Y."/>
            <person name="Sakai Y."/>
            <person name="Toyoda A."/>
            <person name="Minakuchi Y."/>
            <person name="Abe K."/>
            <person name="Yokota A."/>
            <person name="Yabe S."/>
        </authorList>
    </citation>
    <scope>NUCLEOTIDE SEQUENCE</scope>
    <source>
        <strain evidence="1">Uno16</strain>
    </source>
</reference>
<evidence type="ECO:0008006" key="4">
    <source>
        <dbReference type="Google" id="ProtNLM"/>
    </source>
</evidence>
<gene>
    <name evidence="1" type="ORF">KDA_57970</name>
    <name evidence="2" type="ORF">KDA_58290</name>
</gene>
<comment type="caution">
    <text evidence="1">The sequence shown here is derived from an EMBL/GenBank/DDBJ whole genome shotgun (WGS) entry which is preliminary data.</text>
</comment>
<dbReference type="EMBL" id="BIFT01000002">
    <property type="protein sequence ID" value="GCE30313.1"/>
    <property type="molecule type" value="Genomic_DNA"/>
</dbReference>
<evidence type="ECO:0000313" key="3">
    <source>
        <dbReference type="Proteomes" id="UP000287171"/>
    </source>
</evidence>
<dbReference type="Proteomes" id="UP000287171">
    <property type="component" value="Unassembled WGS sequence"/>
</dbReference>
<evidence type="ECO:0000313" key="1">
    <source>
        <dbReference type="EMBL" id="GCE30313.1"/>
    </source>
</evidence>
<accession>A0A402BFZ9</accession>
<dbReference type="EMBL" id="BIFT01000002">
    <property type="protein sequence ID" value="GCE30345.1"/>
    <property type="molecule type" value="Genomic_DNA"/>
</dbReference>
<keyword evidence="3" id="KW-1185">Reference proteome</keyword>
<proteinExistence type="predicted"/>
<sequence>MTKNKEVCPFLGIAIQKDLYKRVFELLANVEDENRQWQIAQAIFEYMLVHFDERKQGIAIRYAKVGPDHGDGVHSLYETSLYGTPPWPMNAQYPVYWGRTHLGGWAAELQRMQRWDTLDGQQYRPIDIDLYEQSSCAEPIMRGNYLAGVLMVSSTQPGFFKHPFSWQVVHDYALLLNLAFSQSDFYSLSCIKLRTMPALAWQRAEMEKVYVKRVLFASRHYNLTRQQAEGRVRGELELEFEQVARLQCVGQEIAHSGKRDVR</sequence>